<dbReference type="EMBL" id="SGWX01000001">
    <property type="protein sequence ID" value="RZS60649.1"/>
    <property type="molecule type" value="Genomic_DNA"/>
</dbReference>
<evidence type="ECO:0000259" key="1">
    <source>
        <dbReference type="Pfam" id="PF12728"/>
    </source>
</evidence>
<sequence length="145" mass="15640">MVAVIAHDGRLDGMATHAIRASLDPARPGVRSAARRLAAHLDDDSEVGNAVRSMLDDVAHGTRVVVLRADDEVTPAKAAEMIGVTRQYVDRLCEDGALAFRRLPGSRHRRIRVQDVLDVVGEREARRAGGDALRAAITDAGLDEE</sequence>
<organism evidence="2 3">
    <name type="scientific">Xylanimonas ulmi</name>
    <dbReference type="NCBI Taxonomy" id="228973"/>
    <lineage>
        <taxon>Bacteria</taxon>
        <taxon>Bacillati</taxon>
        <taxon>Actinomycetota</taxon>
        <taxon>Actinomycetes</taxon>
        <taxon>Micrococcales</taxon>
        <taxon>Promicromonosporaceae</taxon>
        <taxon>Xylanimonas</taxon>
    </lineage>
</organism>
<dbReference type="Proteomes" id="UP000293852">
    <property type="component" value="Unassembled WGS sequence"/>
</dbReference>
<dbReference type="AlphaFoldDB" id="A0A4Q7M3W1"/>
<dbReference type="Pfam" id="PF12728">
    <property type="entry name" value="HTH_17"/>
    <property type="match status" value="1"/>
</dbReference>
<accession>A0A4Q7M3W1</accession>
<evidence type="ECO:0000313" key="2">
    <source>
        <dbReference type="EMBL" id="RZS60649.1"/>
    </source>
</evidence>
<reference evidence="2 3" key="1">
    <citation type="submission" date="2019-02" db="EMBL/GenBank/DDBJ databases">
        <title>Sequencing the genomes of 1000 actinobacteria strains.</title>
        <authorList>
            <person name="Klenk H.-P."/>
        </authorList>
    </citation>
    <scope>NUCLEOTIDE SEQUENCE [LARGE SCALE GENOMIC DNA]</scope>
    <source>
        <strain evidence="2 3">DSM 16932</strain>
    </source>
</reference>
<keyword evidence="3" id="KW-1185">Reference proteome</keyword>
<comment type="caution">
    <text evidence="2">The sequence shown here is derived from an EMBL/GenBank/DDBJ whole genome shotgun (WGS) entry which is preliminary data.</text>
</comment>
<dbReference type="InterPro" id="IPR041657">
    <property type="entry name" value="HTH_17"/>
</dbReference>
<proteinExistence type="predicted"/>
<name>A0A4Q7M3W1_9MICO</name>
<gene>
    <name evidence="2" type="ORF">EV386_0919</name>
</gene>
<evidence type="ECO:0000313" key="3">
    <source>
        <dbReference type="Proteomes" id="UP000293852"/>
    </source>
</evidence>
<feature type="domain" description="Helix-turn-helix" evidence="1">
    <location>
        <begin position="74"/>
        <end position="119"/>
    </location>
</feature>
<protein>
    <submittedName>
        <fullName evidence="2">Excisionase family DNA binding protein</fullName>
    </submittedName>
</protein>